<dbReference type="Gene3D" id="1.10.3470.10">
    <property type="entry name" value="ABC transporter involved in vitamin B12 uptake, BtuC"/>
    <property type="match status" value="1"/>
</dbReference>
<evidence type="ECO:0000313" key="11">
    <source>
        <dbReference type="EMBL" id="OBY10796.1"/>
    </source>
</evidence>
<evidence type="ECO:0000256" key="2">
    <source>
        <dbReference type="ARBA" id="ARBA00007935"/>
    </source>
</evidence>
<evidence type="ECO:0000256" key="8">
    <source>
        <dbReference type="ARBA" id="ARBA00023004"/>
    </source>
</evidence>
<feature type="transmembrane region" description="Helical" evidence="10">
    <location>
        <begin position="264"/>
        <end position="285"/>
    </location>
</feature>
<keyword evidence="8" id="KW-0408">Iron</keyword>
<dbReference type="Proteomes" id="UP000092714">
    <property type="component" value="Unassembled WGS sequence"/>
</dbReference>
<dbReference type="RefSeq" id="WP_027096885.1">
    <property type="nucleotide sequence ID" value="NZ_CABHIH010000002.1"/>
</dbReference>
<keyword evidence="4" id="KW-1003">Cell membrane</keyword>
<evidence type="ECO:0000256" key="4">
    <source>
        <dbReference type="ARBA" id="ARBA00022475"/>
    </source>
</evidence>
<evidence type="ECO:0000256" key="10">
    <source>
        <dbReference type="SAM" id="Phobius"/>
    </source>
</evidence>
<dbReference type="AlphaFoldDB" id="A0A173Y799"/>
<dbReference type="eggNOG" id="COG4606">
    <property type="taxonomic scope" value="Bacteria"/>
</dbReference>
<dbReference type="SUPFAM" id="SSF81345">
    <property type="entry name" value="ABC transporter involved in vitamin B12 uptake, BtuC"/>
    <property type="match status" value="1"/>
</dbReference>
<keyword evidence="9 10" id="KW-0472">Membrane</keyword>
<dbReference type="Pfam" id="PF01032">
    <property type="entry name" value="FecCD"/>
    <property type="match status" value="1"/>
</dbReference>
<dbReference type="FunFam" id="1.10.3470.10:FF:000004">
    <property type="entry name" value="Iron compound ABC transporter, permease"/>
    <property type="match status" value="1"/>
</dbReference>
<dbReference type="CDD" id="cd06550">
    <property type="entry name" value="TM_ABC_iron-siderophores_like"/>
    <property type="match status" value="1"/>
</dbReference>
<dbReference type="InterPro" id="IPR037294">
    <property type="entry name" value="ABC_BtuC-like"/>
</dbReference>
<evidence type="ECO:0000256" key="6">
    <source>
        <dbReference type="ARBA" id="ARBA00022692"/>
    </source>
</evidence>
<dbReference type="OrthoDB" id="9811975at2"/>
<comment type="similarity">
    <text evidence="2">Belongs to the binding-protein-dependent transport system permease family. FecCD subfamily.</text>
</comment>
<dbReference type="GeneID" id="42774722"/>
<dbReference type="PANTHER" id="PTHR30472:SF27">
    <property type="entry name" value="PETROBACTIN IMPORT SYSTEM PERMEASE PROTEIN YCLN"/>
    <property type="match status" value="1"/>
</dbReference>
<accession>A0A173Y799</accession>
<evidence type="ECO:0000256" key="7">
    <source>
        <dbReference type="ARBA" id="ARBA00022989"/>
    </source>
</evidence>
<keyword evidence="7 10" id="KW-1133">Transmembrane helix</keyword>
<dbReference type="GO" id="GO:0033214">
    <property type="term" value="P:siderophore-iron import into cell"/>
    <property type="evidence" value="ECO:0007669"/>
    <property type="project" value="TreeGrafter"/>
</dbReference>
<feature type="transmembrane region" description="Helical" evidence="10">
    <location>
        <begin position="177"/>
        <end position="196"/>
    </location>
</feature>
<dbReference type="EMBL" id="MAPZ01000019">
    <property type="protein sequence ID" value="OBY10796.1"/>
    <property type="molecule type" value="Genomic_DNA"/>
</dbReference>
<sequence>MKKKYLVLILIILSVLSIFVGVTDIKLADIFALESTKIEILLTSRVPRLVSIVVAGIGLSISGLIMQQISRNKFVSPTTAATVDFAKLGILASMLVFTSATTMQKMIISFAFSLVGTMIFMKMTKVIKFKNIVFIPLLGMMLGKVVNSITTFFAYKYDLIQNLSSWMEGDLSMIMKGNYELLYLSIPVVVIAFLYANKFTVAGMGEDFATNLGLNYNSVVNIGLIIVAVISAVTIITVGNIPFLGLIVPNIVSLYLGDNLKNSLYHTALLGPIFLLACDIFGRIVIFPFEISIGTTVGVIGSAIFLYMIVRRSGNEA</sequence>
<gene>
    <name evidence="11" type="ORF">CP373A1_09840</name>
</gene>
<evidence type="ECO:0000256" key="1">
    <source>
        <dbReference type="ARBA" id="ARBA00004651"/>
    </source>
</evidence>
<evidence type="ECO:0000256" key="5">
    <source>
        <dbReference type="ARBA" id="ARBA00022496"/>
    </source>
</evidence>
<name>A0A173Y799_9CLOT</name>
<feature type="transmembrane region" description="Helical" evidence="10">
    <location>
        <begin position="45"/>
        <end position="66"/>
    </location>
</feature>
<dbReference type="GO" id="GO:0022857">
    <property type="term" value="F:transmembrane transporter activity"/>
    <property type="evidence" value="ECO:0007669"/>
    <property type="project" value="InterPro"/>
</dbReference>
<comment type="caution">
    <text evidence="11">The sequence shown here is derived from an EMBL/GenBank/DDBJ whole genome shotgun (WGS) entry which is preliminary data.</text>
</comment>
<feature type="transmembrane region" description="Helical" evidence="10">
    <location>
        <begin position="216"/>
        <end position="235"/>
    </location>
</feature>
<dbReference type="InterPro" id="IPR000522">
    <property type="entry name" value="ABC_transptr_permease_BtuC"/>
</dbReference>
<feature type="transmembrane region" description="Helical" evidence="10">
    <location>
        <begin position="133"/>
        <end position="157"/>
    </location>
</feature>
<evidence type="ECO:0000256" key="3">
    <source>
        <dbReference type="ARBA" id="ARBA00022448"/>
    </source>
</evidence>
<comment type="subcellular location">
    <subcellularLocation>
        <location evidence="1">Cell membrane</location>
        <topology evidence="1">Multi-pass membrane protein</topology>
    </subcellularLocation>
</comment>
<feature type="transmembrane region" description="Helical" evidence="10">
    <location>
        <begin position="241"/>
        <end position="257"/>
    </location>
</feature>
<organism evidence="11 12">
    <name type="scientific">Clostridium paraputrificum</name>
    <dbReference type="NCBI Taxonomy" id="29363"/>
    <lineage>
        <taxon>Bacteria</taxon>
        <taxon>Bacillati</taxon>
        <taxon>Bacillota</taxon>
        <taxon>Clostridia</taxon>
        <taxon>Eubacteriales</taxon>
        <taxon>Clostridiaceae</taxon>
        <taxon>Clostridium</taxon>
    </lineage>
</organism>
<evidence type="ECO:0000313" key="12">
    <source>
        <dbReference type="Proteomes" id="UP000092714"/>
    </source>
</evidence>
<protein>
    <submittedName>
        <fullName evidence="11">Iron ABC transporter permease</fullName>
    </submittedName>
</protein>
<reference evidence="11 12" key="1">
    <citation type="submission" date="2016-06" db="EMBL/GenBank/DDBJ databases">
        <authorList>
            <person name="Kjaerup R.B."/>
            <person name="Dalgaard T.S."/>
            <person name="Juul-Madsen H.R."/>
        </authorList>
    </citation>
    <scope>NUCLEOTIDE SEQUENCE [LARGE SCALE GENOMIC DNA]</scope>
    <source>
        <strain evidence="11 12">373-A1</strain>
    </source>
</reference>
<keyword evidence="3" id="KW-0813">Transport</keyword>
<keyword evidence="5" id="KW-0406">Ion transport</keyword>
<keyword evidence="12" id="KW-1185">Reference proteome</keyword>
<proteinExistence type="inferred from homology"/>
<keyword evidence="5" id="KW-0410">Iron transport</keyword>
<dbReference type="GO" id="GO:0005886">
    <property type="term" value="C:plasma membrane"/>
    <property type="evidence" value="ECO:0007669"/>
    <property type="project" value="UniProtKB-SubCell"/>
</dbReference>
<keyword evidence="6 10" id="KW-0812">Transmembrane</keyword>
<evidence type="ECO:0000256" key="9">
    <source>
        <dbReference type="ARBA" id="ARBA00023136"/>
    </source>
</evidence>
<feature type="transmembrane region" description="Helical" evidence="10">
    <location>
        <begin position="291"/>
        <end position="310"/>
    </location>
</feature>
<dbReference type="PANTHER" id="PTHR30472">
    <property type="entry name" value="FERRIC ENTEROBACTIN TRANSPORT SYSTEM PERMEASE PROTEIN"/>
    <property type="match status" value="1"/>
</dbReference>